<comment type="caution">
    <text evidence="4">The sequence shown here is derived from an EMBL/GenBank/DDBJ whole genome shotgun (WGS) entry which is preliminary data.</text>
</comment>
<protein>
    <submittedName>
        <fullName evidence="4">Peptidase S1</fullName>
    </submittedName>
</protein>
<dbReference type="PROSITE" id="PS50240">
    <property type="entry name" value="TRYPSIN_DOM"/>
    <property type="match status" value="1"/>
</dbReference>
<evidence type="ECO:0000313" key="4">
    <source>
        <dbReference type="EMBL" id="RID88361.1"/>
    </source>
</evidence>
<keyword evidence="1" id="KW-0645">Protease</keyword>
<dbReference type="SMART" id="SM00020">
    <property type="entry name" value="Tryp_SPc"/>
    <property type="match status" value="1"/>
</dbReference>
<evidence type="ECO:0000313" key="5">
    <source>
        <dbReference type="Proteomes" id="UP000265816"/>
    </source>
</evidence>
<dbReference type="Proteomes" id="UP000265816">
    <property type="component" value="Unassembled WGS sequence"/>
</dbReference>
<evidence type="ECO:0000256" key="1">
    <source>
        <dbReference type="ARBA" id="ARBA00022825"/>
    </source>
</evidence>
<accession>A0A398BGR3</accession>
<dbReference type="Gene3D" id="2.40.10.10">
    <property type="entry name" value="Trypsin-like serine proteases"/>
    <property type="match status" value="1"/>
</dbReference>
<dbReference type="OrthoDB" id="3657335at2"/>
<dbReference type="PANTHER" id="PTHR24256">
    <property type="entry name" value="TRYPTASE-RELATED"/>
    <property type="match status" value="1"/>
</dbReference>
<dbReference type="EMBL" id="QWVT01000007">
    <property type="protein sequence ID" value="RID88361.1"/>
    <property type="molecule type" value="Genomic_DNA"/>
</dbReference>
<keyword evidence="5" id="KW-1185">Reference proteome</keyword>
<dbReference type="InterPro" id="IPR001254">
    <property type="entry name" value="Trypsin_dom"/>
</dbReference>
<dbReference type="SUPFAM" id="SSF50494">
    <property type="entry name" value="Trypsin-like serine proteases"/>
    <property type="match status" value="1"/>
</dbReference>
<dbReference type="InterPro" id="IPR051487">
    <property type="entry name" value="Ser/Thr_Proteases_Immune/Dev"/>
</dbReference>
<dbReference type="InterPro" id="IPR043504">
    <property type="entry name" value="Peptidase_S1_PA_chymotrypsin"/>
</dbReference>
<sequence length="248" mass="26284">MADLAGAVTYGELDNGRHPNVGALIVKSEKGGKRQICSGTLLQSNVFLTASHCTSDLPEDNEVWVSFDEDVDPVNAETKLYSGHAVTNPEYSHRQSDTGDIAVVLLDESVKNIKPAELPTENLFNEMAEKGKMKDATFTAAGYGVQEPVNQPGGPIFPYDGLKRMSVSEFNALNATWLRLSQNNAAGNSGTCFGDSGGPNFLGAGSGATNIIAGVTVTGDSMCKATNATYRLDTPSARTFLGKYVILP</sequence>
<dbReference type="GO" id="GO:0004252">
    <property type="term" value="F:serine-type endopeptidase activity"/>
    <property type="evidence" value="ECO:0007669"/>
    <property type="project" value="InterPro"/>
</dbReference>
<proteinExistence type="predicted"/>
<dbReference type="Pfam" id="PF00089">
    <property type="entry name" value="Trypsin"/>
    <property type="match status" value="1"/>
</dbReference>
<evidence type="ECO:0000256" key="2">
    <source>
        <dbReference type="ARBA" id="ARBA00023157"/>
    </source>
</evidence>
<dbReference type="InterPro" id="IPR009003">
    <property type="entry name" value="Peptidase_S1_PA"/>
</dbReference>
<organism evidence="4 5">
    <name type="scientific">Mesobacillus zeae</name>
    <dbReference type="NCBI Taxonomy" id="1917180"/>
    <lineage>
        <taxon>Bacteria</taxon>
        <taxon>Bacillati</taxon>
        <taxon>Bacillota</taxon>
        <taxon>Bacilli</taxon>
        <taxon>Bacillales</taxon>
        <taxon>Bacillaceae</taxon>
        <taxon>Mesobacillus</taxon>
    </lineage>
</organism>
<dbReference type="PROSITE" id="PS00134">
    <property type="entry name" value="TRYPSIN_HIS"/>
    <property type="match status" value="1"/>
</dbReference>
<keyword evidence="2" id="KW-1015">Disulfide bond</keyword>
<dbReference type="InterPro" id="IPR001314">
    <property type="entry name" value="Peptidase_S1A"/>
</dbReference>
<evidence type="ECO:0000259" key="3">
    <source>
        <dbReference type="PROSITE" id="PS50240"/>
    </source>
</evidence>
<dbReference type="GO" id="GO:0006508">
    <property type="term" value="P:proteolysis"/>
    <property type="evidence" value="ECO:0007669"/>
    <property type="project" value="InterPro"/>
</dbReference>
<dbReference type="InterPro" id="IPR018114">
    <property type="entry name" value="TRYPSIN_HIS"/>
</dbReference>
<dbReference type="AlphaFoldDB" id="A0A398BGR3"/>
<feature type="domain" description="Peptidase S1" evidence="3">
    <location>
        <begin position="4"/>
        <end position="248"/>
    </location>
</feature>
<name>A0A398BGR3_9BACI</name>
<gene>
    <name evidence="4" type="ORF">D1970_02050</name>
</gene>
<reference evidence="4 5" key="1">
    <citation type="submission" date="2018-08" db="EMBL/GenBank/DDBJ databases">
        <title>Bacillus jemisoniae sp. nov., Bacillus chryseoplanitiae sp. nov., Bacillus resnikiae sp. nov., and Bacillus frankliniae sp. nov., isolated from Viking spacecraft and associated surfaces.</title>
        <authorList>
            <person name="Seuylemezian A."/>
            <person name="Vaishampayan P."/>
        </authorList>
    </citation>
    <scope>NUCLEOTIDE SEQUENCE [LARGE SCALE GENOMIC DNA]</scope>
    <source>
        <strain evidence="4 5">JJ-247</strain>
    </source>
</reference>
<keyword evidence="1" id="KW-0378">Hydrolase</keyword>
<keyword evidence="1" id="KW-0720">Serine protease</keyword>
<dbReference type="PRINTS" id="PR00722">
    <property type="entry name" value="CHYMOTRYPSIN"/>
</dbReference>